<evidence type="ECO:0000313" key="2">
    <source>
        <dbReference type="Proteomes" id="UP000625711"/>
    </source>
</evidence>
<name>A0A834M5B8_RHYFE</name>
<organism evidence="1 2">
    <name type="scientific">Rhynchophorus ferrugineus</name>
    <name type="common">Red palm weevil</name>
    <name type="synonym">Curculio ferrugineus</name>
    <dbReference type="NCBI Taxonomy" id="354439"/>
    <lineage>
        <taxon>Eukaryota</taxon>
        <taxon>Metazoa</taxon>
        <taxon>Ecdysozoa</taxon>
        <taxon>Arthropoda</taxon>
        <taxon>Hexapoda</taxon>
        <taxon>Insecta</taxon>
        <taxon>Pterygota</taxon>
        <taxon>Neoptera</taxon>
        <taxon>Endopterygota</taxon>
        <taxon>Coleoptera</taxon>
        <taxon>Polyphaga</taxon>
        <taxon>Cucujiformia</taxon>
        <taxon>Curculionidae</taxon>
        <taxon>Dryophthorinae</taxon>
        <taxon>Rhynchophorus</taxon>
    </lineage>
</organism>
<comment type="caution">
    <text evidence="1">The sequence shown here is derived from an EMBL/GenBank/DDBJ whole genome shotgun (WGS) entry which is preliminary data.</text>
</comment>
<dbReference type="EMBL" id="JAACXV010014434">
    <property type="protein sequence ID" value="KAF7267345.1"/>
    <property type="molecule type" value="Genomic_DNA"/>
</dbReference>
<proteinExistence type="predicted"/>
<gene>
    <name evidence="1" type="ORF">GWI33_019418</name>
</gene>
<evidence type="ECO:0000313" key="1">
    <source>
        <dbReference type="EMBL" id="KAF7267345.1"/>
    </source>
</evidence>
<reference evidence="1" key="1">
    <citation type="submission" date="2020-08" db="EMBL/GenBank/DDBJ databases">
        <title>Genome sequencing and assembly of the red palm weevil Rhynchophorus ferrugineus.</title>
        <authorList>
            <person name="Dias G.B."/>
            <person name="Bergman C.M."/>
            <person name="Manee M."/>
        </authorList>
    </citation>
    <scope>NUCLEOTIDE SEQUENCE</scope>
    <source>
        <strain evidence="1">AA-2017</strain>
        <tissue evidence="1">Whole larva</tissue>
    </source>
</reference>
<accession>A0A834M5B8</accession>
<protein>
    <submittedName>
        <fullName evidence="1">Uncharacterized protein</fullName>
    </submittedName>
</protein>
<dbReference type="AlphaFoldDB" id="A0A834M5B8"/>
<sequence>MINSRPLEDHYLIENNPQKVPFTTGPIKNKRRKESLFIYIEFVPQIGTGTQRTPSENFLNISSGLTPPGAENASGI</sequence>
<keyword evidence="2" id="KW-1185">Reference proteome</keyword>
<dbReference type="Proteomes" id="UP000625711">
    <property type="component" value="Unassembled WGS sequence"/>
</dbReference>